<evidence type="ECO:0000313" key="1">
    <source>
        <dbReference type="EMBL" id="GAG36103.1"/>
    </source>
</evidence>
<dbReference type="AlphaFoldDB" id="X0XHI3"/>
<accession>X0XHI3</accession>
<sequence length="70" mass="7844">MSRQKWRALSLVIKAKLEAVESGISIFEEEFLAHIVLPDGRTIGDFMIPQIKTIYSSGKMPKLLPIGKES</sequence>
<gene>
    <name evidence="1" type="ORF">S01H1_65317</name>
</gene>
<organism evidence="1">
    <name type="scientific">marine sediment metagenome</name>
    <dbReference type="NCBI Taxonomy" id="412755"/>
    <lineage>
        <taxon>unclassified sequences</taxon>
        <taxon>metagenomes</taxon>
        <taxon>ecological metagenomes</taxon>
    </lineage>
</organism>
<proteinExistence type="predicted"/>
<comment type="caution">
    <text evidence="1">The sequence shown here is derived from an EMBL/GenBank/DDBJ whole genome shotgun (WGS) entry which is preliminary data.</text>
</comment>
<name>X0XHI3_9ZZZZ</name>
<reference evidence="1" key="1">
    <citation type="journal article" date="2014" name="Front. Microbiol.">
        <title>High frequency of phylogenetically diverse reductive dehalogenase-homologous genes in deep subseafloor sedimentary metagenomes.</title>
        <authorList>
            <person name="Kawai M."/>
            <person name="Futagami T."/>
            <person name="Toyoda A."/>
            <person name="Takaki Y."/>
            <person name="Nishi S."/>
            <person name="Hori S."/>
            <person name="Arai W."/>
            <person name="Tsubouchi T."/>
            <person name="Morono Y."/>
            <person name="Uchiyama I."/>
            <person name="Ito T."/>
            <person name="Fujiyama A."/>
            <person name="Inagaki F."/>
            <person name="Takami H."/>
        </authorList>
    </citation>
    <scope>NUCLEOTIDE SEQUENCE</scope>
    <source>
        <strain evidence="1">Expedition CK06-06</strain>
    </source>
</reference>
<dbReference type="EMBL" id="BARS01043109">
    <property type="protein sequence ID" value="GAG36103.1"/>
    <property type="molecule type" value="Genomic_DNA"/>
</dbReference>
<protein>
    <submittedName>
        <fullName evidence="1">Uncharacterized protein</fullName>
    </submittedName>
</protein>